<dbReference type="Pfam" id="PF02771">
    <property type="entry name" value="Acyl-CoA_dh_N"/>
    <property type="match status" value="1"/>
</dbReference>
<name>A0ABU0L8Y7_XANAG</name>
<dbReference type="InterPro" id="IPR009075">
    <property type="entry name" value="AcylCo_DH/oxidase_C"/>
</dbReference>
<evidence type="ECO:0000256" key="2">
    <source>
        <dbReference type="ARBA" id="ARBA00009347"/>
    </source>
</evidence>
<evidence type="ECO:0000256" key="3">
    <source>
        <dbReference type="ARBA" id="ARBA00022630"/>
    </source>
</evidence>
<keyword evidence="3 6" id="KW-0285">Flavoprotein</keyword>
<proteinExistence type="inferred from homology"/>
<keyword evidence="11" id="KW-1185">Reference proteome</keyword>
<evidence type="ECO:0000259" key="8">
    <source>
        <dbReference type="Pfam" id="PF02770"/>
    </source>
</evidence>
<evidence type="ECO:0000256" key="4">
    <source>
        <dbReference type="ARBA" id="ARBA00022827"/>
    </source>
</evidence>
<evidence type="ECO:0000313" key="11">
    <source>
        <dbReference type="Proteomes" id="UP001241747"/>
    </source>
</evidence>
<dbReference type="Proteomes" id="UP001241747">
    <property type="component" value="Unassembled WGS sequence"/>
</dbReference>
<dbReference type="InterPro" id="IPR009100">
    <property type="entry name" value="AcylCoA_DH/oxidase_NM_dom_sf"/>
</dbReference>
<dbReference type="Gene3D" id="1.10.540.10">
    <property type="entry name" value="Acyl-CoA dehydrogenase/oxidase, N-terminal domain"/>
    <property type="match status" value="1"/>
</dbReference>
<reference evidence="10 11" key="1">
    <citation type="submission" date="2023-07" db="EMBL/GenBank/DDBJ databases">
        <title>Genomic Encyclopedia of Type Strains, Phase IV (KMG-IV): sequencing the most valuable type-strain genomes for metagenomic binning, comparative biology and taxonomic classification.</title>
        <authorList>
            <person name="Goeker M."/>
        </authorList>
    </citation>
    <scope>NUCLEOTIDE SEQUENCE [LARGE SCALE GENOMIC DNA]</scope>
    <source>
        <strain evidence="10 11">DSM 3770</strain>
    </source>
</reference>
<dbReference type="InterPro" id="IPR046373">
    <property type="entry name" value="Acyl-CoA_Oxase/DH_mid-dom_sf"/>
</dbReference>
<dbReference type="Gene3D" id="2.40.110.10">
    <property type="entry name" value="Butyryl-CoA Dehydrogenase, subunit A, domain 2"/>
    <property type="match status" value="1"/>
</dbReference>
<evidence type="ECO:0000256" key="5">
    <source>
        <dbReference type="ARBA" id="ARBA00023002"/>
    </source>
</evidence>
<evidence type="ECO:0000256" key="6">
    <source>
        <dbReference type="RuleBase" id="RU362125"/>
    </source>
</evidence>
<comment type="cofactor">
    <cofactor evidence="1 6">
        <name>FAD</name>
        <dbReference type="ChEBI" id="CHEBI:57692"/>
    </cofactor>
</comment>
<dbReference type="Gene3D" id="1.20.140.10">
    <property type="entry name" value="Butyryl-CoA Dehydrogenase, subunit A, domain 3"/>
    <property type="match status" value="1"/>
</dbReference>
<evidence type="ECO:0000259" key="9">
    <source>
        <dbReference type="Pfam" id="PF02771"/>
    </source>
</evidence>
<organism evidence="10 11">
    <name type="scientific">Xanthobacter agilis</name>
    <dbReference type="NCBI Taxonomy" id="47492"/>
    <lineage>
        <taxon>Bacteria</taxon>
        <taxon>Pseudomonadati</taxon>
        <taxon>Pseudomonadota</taxon>
        <taxon>Alphaproteobacteria</taxon>
        <taxon>Hyphomicrobiales</taxon>
        <taxon>Xanthobacteraceae</taxon>
        <taxon>Xanthobacter</taxon>
    </lineage>
</organism>
<dbReference type="InterPro" id="IPR036250">
    <property type="entry name" value="AcylCo_DH-like_C"/>
</dbReference>
<dbReference type="InterPro" id="IPR013786">
    <property type="entry name" value="AcylCoA_DH/ox_N"/>
</dbReference>
<dbReference type="EMBL" id="JAUSVY010000001">
    <property type="protein sequence ID" value="MDQ0503616.1"/>
    <property type="molecule type" value="Genomic_DNA"/>
</dbReference>
<feature type="domain" description="Acyl-CoA oxidase/dehydrogenase middle" evidence="8">
    <location>
        <begin position="124"/>
        <end position="216"/>
    </location>
</feature>
<dbReference type="InterPro" id="IPR052161">
    <property type="entry name" value="Mycobact_Acyl-CoA_DH"/>
</dbReference>
<dbReference type="RefSeq" id="WP_237346168.1">
    <property type="nucleotide sequence ID" value="NZ_JABWGX010000016.1"/>
</dbReference>
<dbReference type="Pfam" id="PF02770">
    <property type="entry name" value="Acyl-CoA_dh_M"/>
    <property type="match status" value="1"/>
</dbReference>
<keyword evidence="5 6" id="KW-0560">Oxidoreductase</keyword>
<keyword evidence="4 6" id="KW-0274">FAD</keyword>
<dbReference type="SUPFAM" id="SSF47203">
    <property type="entry name" value="Acyl-CoA dehydrogenase C-terminal domain-like"/>
    <property type="match status" value="1"/>
</dbReference>
<feature type="domain" description="Acyl-CoA dehydrogenase/oxidase N-terminal" evidence="9">
    <location>
        <begin position="6"/>
        <end position="120"/>
    </location>
</feature>
<dbReference type="PANTHER" id="PTHR43292:SF3">
    <property type="entry name" value="ACYL-COA DEHYDROGENASE FADE29"/>
    <property type="match status" value="1"/>
</dbReference>
<dbReference type="InterPro" id="IPR006091">
    <property type="entry name" value="Acyl-CoA_Oxase/DH_mid-dom"/>
</dbReference>
<evidence type="ECO:0000259" key="7">
    <source>
        <dbReference type="Pfam" id="PF00441"/>
    </source>
</evidence>
<evidence type="ECO:0000256" key="1">
    <source>
        <dbReference type="ARBA" id="ARBA00001974"/>
    </source>
</evidence>
<dbReference type="SUPFAM" id="SSF56645">
    <property type="entry name" value="Acyl-CoA dehydrogenase NM domain-like"/>
    <property type="match status" value="1"/>
</dbReference>
<feature type="domain" description="Acyl-CoA dehydrogenase/oxidase C-terminal" evidence="7">
    <location>
        <begin position="230"/>
        <end position="399"/>
    </location>
</feature>
<comment type="caution">
    <text evidence="10">The sequence shown here is derived from an EMBL/GenBank/DDBJ whole genome shotgun (WGS) entry which is preliminary data.</text>
</comment>
<comment type="similarity">
    <text evidence="2 6">Belongs to the acyl-CoA dehydrogenase family.</text>
</comment>
<dbReference type="PANTHER" id="PTHR43292">
    <property type="entry name" value="ACYL-COA DEHYDROGENASE"/>
    <property type="match status" value="1"/>
</dbReference>
<evidence type="ECO:0000313" key="10">
    <source>
        <dbReference type="EMBL" id="MDQ0503616.1"/>
    </source>
</evidence>
<dbReference type="InterPro" id="IPR037069">
    <property type="entry name" value="AcylCoA_DH/ox_N_sf"/>
</dbReference>
<sequence>MKFAFSPELEAFRQDVRRFVADTLSPATRAKVDEGRRLVKSDYVDWYRILHAKGWITPGWPVEHGGTDWSPLERYIFEEETALGGAPPVTGGINMIGPVLIAFGTPEQKAAYLPAMRRGDLWWAQGFSEPGAGSDLASLATRAVLDGDHYVVNGTKIWQTQAAYADMMFALVRTRFEGKPQEGITLLLLDMNSPGLSIQPIRTIDGGQELYQCFFDNVRVPVENRVGADGKGWTYAKYLLGFERHGIAGIGHAKRQMARIKRVAAAEHDRGTRLIDLPRWRDRIALLEIELMALECLSLRLIQESEAKGAGAGPGVEASILKIRGTELRQDMFELLTELTGPYGIPFDEEVMRDGWGNGAPVGPAHAATIASNYLDSRKISIYGGANEIQRNVLAKAILGV</sequence>
<gene>
    <name evidence="10" type="ORF">QOZ94_000386</name>
</gene>
<accession>A0ABU0L8Y7</accession>
<dbReference type="Pfam" id="PF00441">
    <property type="entry name" value="Acyl-CoA_dh_1"/>
    <property type="match status" value="1"/>
</dbReference>
<protein>
    <submittedName>
        <fullName evidence="10">Alkylation response protein AidB-like acyl-CoA dehydrogenase</fullName>
    </submittedName>
</protein>